<evidence type="ECO:0000256" key="6">
    <source>
        <dbReference type="ARBA" id="ARBA00022679"/>
    </source>
</evidence>
<keyword evidence="4" id="KW-0963">Cytoplasm</keyword>
<feature type="domain" description="GHMP kinase N-terminal" evidence="13">
    <location>
        <begin position="78"/>
        <end position="155"/>
    </location>
</feature>
<evidence type="ECO:0000256" key="12">
    <source>
        <dbReference type="ARBA" id="ARBA00029438"/>
    </source>
</evidence>
<dbReference type="InterPro" id="IPR006205">
    <property type="entry name" value="Mev_gal_kin"/>
</dbReference>
<organism evidence="15 16">
    <name type="scientific">Lederbergia ruris</name>
    <dbReference type="NCBI Taxonomy" id="217495"/>
    <lineage>
        <taxon>Bacteria</taxon>
        <taxon>Bacillati</taxon>
        <taxon>Bacillota</taxon>
        <taxon>Bacilli</taxon>
        <taxon>Bacillales</taxon>
        <taxon>Bacillaceae</taxon>
        <taxon>Lederbergia</taxon>
    </lineage>
</organism>
<dbReference type="PRINTS" id="PR00959">
    <property type="entry name" value="MEVGALKINASE"/>
</dbReference>
<name>A0ABQ4KL86_9BACI</name>
<comment type="pathway">
    <text evidence="12">Isoprenoid biosynthesis; isopentenyl diphosphate biosynthesis via mevalonate pathway; isopentenyl diphosphate from (R)-mevalonate: step 1/3.</text>
</comment>
<dbReference type="InterPro" id="IPR006203">
    <property type="entry name" value="GHMP_knse_ATP-bd_CS"/>
</dbReference>
<dbReference type="EC" id="2.7.1.36" evidence="3"/>
<dbReference type="EMBL" id="BORB01000020">
    <property type="protein sequence ID" value="GIN58229.1"/>
    <property type="molecule type" value="Genomic_DNA"/>
</dbReference>
<dbReference type="InterPro" id="IPR020568">
    <property type="entry name" value="Ribosomal_Su5_D2-typ_SF"/>
</dbReference>
<dbReference type="Proteomes" id="UP000679950">
    <property type="component" value="Unassembled WGS sequence"/>
</dbReference>
<gene>
    <name evidence="15" type="primary">mvaK1</name>
    <name evidence="15" type="ORF">J8TS2_25480</name>
</gene>
<evidence type="ECO:0000256" key="9">
    <source>
        <dbReference type="ARBA" id="ARBA00022840"/>
    </source>
</evidence>
<dbReference type="GO" id="GO:0016301">
    <property type="term" value="F:kinase activity"/>
    <property type="evidence" value="ECO:0007669"/>
    <property type="project" value="UniProtKB-KW"/>
</dbReference>
<keyword evidence="6" id="KW-0808">Transferase</keyword>
<dbReference type="SUPFAM" id="SSF54211">
    <property type="entry name" value="Ribosomal protein S5 domain 2-like"/>
    <property type="match status" value="1"/>
</dbReference>
<comment type="caution">
    <text evidence="15">The sequence shown here is derived from an EMBL/GenBank/DDBJ whole genome shotgun (WGS) entry which is preliminary data.</text>
</comment>
<keyword evidence="11" id="KW-0443">Lipid metabolism</keyword>
<feature type="domain" description="GHMP kinase C-terminal" evidence="14">
    <location>
        <begin position="226"/>
        <end position="303"/>
    </location>
</feature>
<evidence type="ECO:0000256" key="7">
    <source>
        <dbReference type="ARBA" id="ARBA00022741"/>
    </source>
</evidence>
<comment type="subcellular location">
    <subcellularLocation>
        <location evidence="1">Cytoplasm</location>
    </subcellularLocation>
</comment>
<evidence type="ECO:0000256" key="3">
    <source>
        <dbReference type="ARBA" id="ARBA00012103"/>
    </source>
</evidence>
<evidence type="ECO:0000259" key="14">
    <source>
        <dbReference type="Pfam" id="PF08544"/>
    </source>
</evidence>
<evidence type="ECO:0000256" key="2">
    <source>
        <dbReference type="ARBA" id="ARBA00006495"/>
    </source>
</evidence>
<dbReference type="PANTHER" id="PTHR43290">
    <property type="entry name" value="MEVALONATE KINASE"/>
    <property type="match status" value="1"/>
</dbReference>
<protein>
    <recommendedName>
        <fullName evidence="3">mevalonate kinase</fullName>
        <ecNumber evidence="3">2.7.1.36</ecNumber>
    </recommendedName>
</protein>
<evidence type="ECO:0000259" key="13">
    <source>
        <dbReference type="Pfam" id="PF00288"/>
    </source>
</evidence>
<dbReference type="RefSeq" id="WP_212966497.1">
    <property type="nucleotide sequence ID" value="NZ_BORB01000020.1"/>
</dbReference>
<reference evidence="15 16" key="1">
    <citation type="submission" date="2021-03" db="EMBL/GenBank/DDBJ databases">
        <title>Antimicrobial resistance genes in bacteria isolated from Japanese honey, and their potential for conferring macrolide and lincosamide resistance in the American foulbrood pathogen Paenibacillus larvae.</title>
        <authorList>
            <person name="Okamoto M."/>
            <person name="Kumagai M."/>
            <person name="Kanamori H."/>
            <person name="Takamatsu D."/>
        </authorList>
    </citation>
    <scope>NUCLEOTIDE SEQUENCE [LARGE SCALE GENOMIC DNA]</scope>
    <source>
        <strain evidence="15 16">J8TS2</strain>
    </source>
</reference>
<evidence type="ECO:0000313" key="16">
    <source>
        <dbReference type="Proteomes" id="UP000679950"/>
    </source>
</evidence>
<keyword evidence="7" id="KW-0547">Nucleotide-binding</keyword>
<proteinExistence type="inferred from homology"/>
<keyword evidence="5" id="KW-0444">Lipid biosynthesis</keyword>
<evidence type="ECO:0000313" key="15">
    <source>
        <dbReference type="EMBL" id="GIN58229.1"/>
    </source>
</evidence>
<evidence type="ECO:0000256" key="5">
    <source>
        <dbReference type="ARBA" id="ARBA00022516"/>
    </source>
</evidence>
<dbReference type="Pfam" id="PF08544">
    <property type="entry name" value="GHMP_kinases_C"/>
    <property type="match status" value="1"/>
</dbReference>
<dbReference type="PANTHER" id="PTHR43290:SF2">
    <property type="entry name" value="MEVALONATE KINASE"/>
    <property type="match status" value="1"/>
</dbReference>
<keyword evidence="8 15" id="KW-0418">Kinase</keyword>
<dbReference type="InterPro" id="IPR013750">
    <property type="entry name" value="GHMP_kinase_C_dom"/>
</dbReference>
<comment type="similarity">
    <text evidence="2">Belongs to the GHMP kinase family. Mevalonate kinase subfamily.</text>
</comment>
<evidence type="ECO:0000256" key="1">
    <source>
        <dbReference type="ARBA" id="ARBA00004496"/>
    </source>
</evidence>
<keyword evidence="9" id="KW-0067">ATP-binding</keyword>
<dbReference type="InterPro" id="IPR006204">
    <property type="entry name" value="GHMP_kinase_N_dom"/>
</dbReference>
<accession>A0ABQ4KL86</accession>
<evidence type="ECO:0000256" key="8">
    <source>
        <dbReference type="ARBA" id="ARBA00022777"/>
    </source>
</evidence>
<dbReference type="Gene3D" id="3.30.230.10">
    <property type="match status" value="1"/>
</dbReference>
<sequence>MMTIQQKTAIGRAHSKIILIGEHAVVYGKPAIALPFPSLEVVSSVKEISGDLFLSCRYFVGKLEEAPRDLKGITACITETLKNLKQPAEGLHIQIDSSVPIGRGLGSSASSAIAVVKSLYQYFEQKLSKTKLLELVHISETFAHGNPSGIDMVAASSDQPLWFEKDGAIHPVDIKLPLHLVVADTGRIGGTLEAVESIRKNSLISPNKVKHSIDLLGDYTLRTKAALAEGNSLFVGKMMDAAHSELKKLGVSDTELDHLVQVAKEWGALGAKLTGGGKGGCMIALASSLEHAKNLAEGLLQNGAAQTWSYIID</sequence>
<dbReference type="Pfam" id="PF00288">
    <property type="entry name" value="GHMP_kinases_N"/>
    <property type="match status" value="1"/>
</dbReference>
<keyword evidence="16" id="KW-1185">Reference proteome</keyword>
<dbReference type="NCBIfam" id="TIGR00549">
    <property type="entry name" value="mevalon_kin"/>
    <property type="match status" value="1"/>
</dbReference>
<evidence type="ECO:0000256" key="4">
    <source>
        <dbReference type="ARBA" id="ARBA00022490"/>
    </source>
</evidence>
<dbReference type="InterPro" id="IPR014721">
    <property type="entry name" value="Ribsml_uS5_D2-typ_fold_subgr"/>
</dbReference>
<evidence type="ECO:0000256" key="11">
    <source>
        <dbReference type="ARBA" id="ARBA00023098"/>
    </source>
</evidence>
<dbReference type="Gene3D" id="3.30.70.890">
    <property type="entry name" value="GHMP kinase, C-terminal domain"/>
    <property type="match status" value="1"/>
</dbReference>
<dbReference type="SUPFAM" id="SSF55060">
    <property type="entry name" value="GHMP Kinase, C-terminal domain"/>
    <property type="match status" value="1"/>
</dbReference>
<dbReference type="InterPro" id="IPR036554">
    <property type="entry name" value="GHMP_kinase_C_sf"/>
</dbReference>
<keyword evidence="10" id="KW-0460">Magnesium</keyword>
<dbReference type="PROSITE" id="PS00627">
    <property type="entry name" value="GHMP_KINASES_ATP"/>
    <property type="match status" value="1"/>
</dbReference>
<evidence type="ECO:0000256" key="10">
    <source>
        <dbReference type="ARBA" id="ARBA00022842"/>
    </source>
</evidence>